<evidence type="ECO:0008006" key="5">
    <source>
        <dbReference type="Google" id="ProtNLM"/>
    </source>
</evidence>
<feature type="transmembrane region" description="Helical" evidence="2">
    <location>
        <begin position="12"/>
        <end position="31"/>
    </location>
</feature>
<keyword evidence="1" id="KW-0175">Coiled coil</keyword>
<dbReference type="OrthoDB" id="6158881at2"/>
<proteinExistence type="predicted"/>
<dbReference type="EMBL" id="BJUK01000038">
    <property type="protein sequence ID" value="GEK48490.1"/>
    <property type="molecule type" value="Genomic_DNA"/>
</dbReference>
<feature type="transmembrane region" description="Helical" evidence="2">
    <location>
        <begin position="69"/>
        <end position="89"/>
    </location>
</feature>
<organism evidence="3 4">
    <name type="scientific">Bisbaumannia pacifica</name>
    <dbReference type="NCBI Taxonomy" id="77098"/>
    <lineage>
        <taxon>Bacteria</taxon>
        <taxon>Pseudomonadati</taxon>
        <taxon>Pseudomonadota</taxon>
        <taxon>Gammaproteobacteria</taxon>
        <taxon>Oceanospirillales</taxon>
        <taxon>Halomonadaceae</taxon>
        <taxon>Bisbaumannia</taxon>
    </lineage>
</organism>
<name>A0A510XGN1_9GAMM</name>
<keyword evidence="2" id="KW-0812">Transmembrane</keyword>
<evidence type="ECO:0000256" key="2">
    <source>
        <dbReference type="SAM" id="Phobius"/>
    </source>
</evidence>
<dbReference type="RefSeq" id="WP_146803821.1">
    <property type="nucleotide sequence ID" value="NZ_BJUK01000038.1"/>
</dbReference>
<gene>
    <name evidence="3" type="ORF">HPA02_27730</name>
</gene>
<reference evidence="3 4" key="1">
    <citation type="submission" date="2019-07" db="EMBL/GenBank/DDBJ databases">
        <title>Whole genome shotgun sequence of Halomonas pacifica NBRC 102220.</title>
        <authorList>
            <person name="Hosoyama A."/>
            <person name="Uohara A."/>
            <person name="Ohji S."/>
            <person name="Ichikawa N."/>
        </authorList>
    </citation>
    <scope>NUCLEOTIDE SEQUENCE [LARGE SCALE GENOMIC DNA]</scope>
    <source>
        <strain evidence="3 4">NBRC 102220</strain>
    </source>
</reference>
<comment type="caution">
    <text evidence="3">The sequence shown here is derived from an EMBL/GenBank/DDBJ whole genome shotgun (WGS) entry which is preliminary data.</text>
</comment>
<evidence type="ECO:0000313" key="4">
    <source>
        <dbReference type="Proteomes" id="UP000321275"/>
    </source>
</evidence>
<keyword evidence="2" id="KW-0472">Membrane</keyword>
<keyword evidence="4" id="KW-1185">Reference proteome</keyword>
<feature type="coiled-coil region" evidence="1">
    <location>
        <begin position="243"/>
        <end position="270"/>
    </location>
</feature>
<evidence type="ECO:0000256" key="1">
    <source>
        <dbReference type="SAM" id="Coils"/>
    </source>
</evidence>
<protein>
    <recommendedName>
        <fullName evidence="5">Cobyrinic acid a,c-diamide synthase</fullName>
    </recommendedName>
</protein>
<accession>A0A510XGN1</accession>
<feature type="transmembrane region" description="Helical" evidence="2">
    <location>
        <begin position="43"/>
        <end position="63"/>
    </location>
</feature>
<evidence type="ECO:0000313" key="3">
    <source>
        <dbReference type="EMBL" id="GEK48490.1"/>
    </source>
</evidence>
<dbReference type="Proteomes" id="UP000321275">
    <property type="component" value="Unassembled WGS sequence"/>
</dbReference>
<dbReference type="AlphaFoldDB" id="A0A510XGN1"/>
<keyword evidence="2" id="KW-1133">Transmembrane helix</keyword>
<sequence length="313" mass="35494">MLGFLQGFAYGLFLTCWPWLVVGLLAPPLALPGAEPSRLQAVLRYALILPFVSLLLWLTSLWGGFSPSLWGWLAGLVAIGAALPVERRLRAWWGRRRRARLQARLDAELTRRREREAREAHEADLHHLDSEAPPAGADDLVRALCRAKAALEAKERSDLALQVDRFYSRYRRVLALLEGSFRRDEVTYGRAHGLVSEVGREALGQLEAMATLLEGVAGVDADFVRRRLERREPRLGVEECLALERRLALVEETERDLRRVRARLEAILTLFDDTCVSLARLQAEAPRRLGQDDALEALKRFAERAERYARKDS</sequence>